<evidence type="ECO:0000313" key="4">
    <source>
        <dbReference type="Proteomes" id="UP000694621"/>
    </source>
</evidence>
<keyword evidence="2" id="KW-0732">Signal</keyword>
<dbReference type="InterPro" id="IPR024130">
    <property type="entry name" value="DAP1/DAPL1"/>
</dbReference>
<feature type="signal peptide" evidence="2">
    <location>
        <begin position="1"/>
        <end position="21"/>
    </location>
</feature>
<dbReference type="Ensembl" id="ENSAMXT00005046572.1">
    <property type="protein sequence ID" value="ENSAMXP00005042824.1"/>
    <property type="gene ID" value="ENSAMXG00005019970.1"/>
</dbReference>
<accession>A0A8B9KYL8</accession>
<dbReference type="AlphaFoldDB" id="A0A8B9KYL8"/>
<reference evidence="3" key="1">
    <citation type="submission" date="2025-08" db="UniProtKB">
        <authorList>
            <consortium name="Ensembl"/>
        </authorList>
    </citation>
    <scope>IDENTIFICATION</scope>
</reference>
<feature type="compositionally biased region" description="Basic and acidic residues" evidence="1">
    <location>
        <begin position="38"/>
        <end position="57"/>
    </location>
</feature>
<protein>
    <submittedName>
        <fullName evidence="3">Uncharacterized protein</fullName>
    </submittedName>
</protein>
<sequence length="116" mass="13349">NCRTAVFSLVFLLLIFNLIYKRKRDVRVKAGGKRVVKKCSEESGTPDKEGKRAEKPRSLTVYSRMQQIGILMAGPLEKLGHDFPETPVSVRHSKVRPSAEKPHIQRNFFIQQPRKF</sequence>
<dbReference type="Pfam" id="PF15228">
    <property type="entry name" value="DAP"/>
    <property type="match status" value="1"/>
</dbReference>
<dbReference type="Proteomes" id="UP000694621">
    <property type="component" value="Unplaced"/>
</dbReference>
<evidence type="ECO:0000313" key="3">
    <source>
        <dbReference type="Ensembl" id="ENSAMXP00005042824.1"/>
    </source>
</evidence>
<evidence type="ECO:0000256" key="2">
    <source>
        <dbReference type="SAM" id="SignalP"/>
    </source>
</evidence>
<organism evidence="3 4">
    <name type="scientific">Astyanax mexicanus</name>
    <name type="common">Blind cave fish</name>
    <name type="synonym">Astyanax fasciatus mexicanus</name>
    <dbReference type="NCBI Taxonomy" id="7994"/>
    <lineage>
        <taxon>Eukaryota</taxon>
        <taxon>Metazoa</taxon>
        <taxon>Chordata</taxon>
        <taxon>Craniata</taxon>
        <taxon>Vertebrata</taxon>
        <taxon>Euteleostomi</taxon>
        <taxon>Actinopterygii</taxon>
        <taxon>Neopterygii</taxon>
        <taxon>Teleostei</taxon>
        <taxon>Ostariophysi</taxon>
        <taxon>Characiformes</taxon>
        <taxon>Characoidei</taxon>
        <taxon>Acestrorhamphidae</taxon>
        <taxon>Acestrorhamphinae</taxon>
        <taxon>Astyanax</taxon>
    </lineage>
</organism>
<feature type="chain" id="PRO_5034943091" evidence="2">
    <location>
        <begin position="22"/>
        <end position="116"/>
    </location>
</feature>
<feature type="region of interest" description="Disordered" evidence="1">
    <location>
        <begin position="37"/>
        <end position="58"/>
    </location>
</feature>
<proteinExistence type="predicted"/>
<evidence type="ECO:0000256" key="1">
    <source>
        <dbReference type="SAM" id="MobiDB-lite"/>
    </source>
</evidence>
<name>A0A8B9KYL8_ASTMX</name>